<protein>
    <recommendedName>
        <fullName evidence="2">PH domain-containing protein</fullName>
    </recommendedName>
</protein>
<sequence>MKLWKRRWFLLSDHCLFYYKDSREEAVLGSIPLLSYVISPTGAEDRITRKFSFKAVHTGLRAYIKRTDSFQDHPSMRTYYFSADTQEDMNGWIRVMNQAALVQNPPDSRKEMDMEWLPAPVNNHIQGIQTRSGYQKLDEPRRNSAEEDMGDRGRYRDPADKERYKDPADKERYRD</sequence>
<gene>
    <name evidence="3" type="ORF">GDO81_026340</name>
</gene>
<dbReference type="SMART" id="SM00233">
    <property type="entry name" value="PH"/>
    <property type="match status" value="1"/>
</dbReference>
<dbReference type="GO" id="GO:0045218">
    <property type="term" value="P:zonula adherens maintenance"/>
    <property type="evidence" value="ECO:0007669"/>
    <property type="project" value="TreeGrafter"/>
</dbReference>
<dbReference type="Gene3D" id="2.30.29.30">
    <property type="entry name" value="Pleckstrin-homology domain (PH domain)/Phosphotyrosine-binding domain (PTB)"/>
    <property type="match status" value="1"/>
</dbReference>
<dbReference type="EMBL" id="WNYA01043364">
    <property type="protein sequence ID" value="KAG8536453.1"/>
    <property type="molecule type" value="Genomic_DNA"/>
</dbReference>
<feature type="compositionally biased region" description="Basic and acidic residues" evidence="1">
    <location>
        <begin position="136"/>
        <end position="175"/>
    </location>
</feature>
<dbReference type="GO" id="GO:0046930">
    <property type="term" value="C:pore complex"/>
    <property type="evidence" value="ECO:0007669"/>
    <property type="project" value="TreeGrafter"/>
</dbReference>
<dbReference type="AlphaFoldDB" id="A0AAV6YH78"/>
<evidence type="ECO:0000256" key="1">
    <source>
        <dbReference type="SAM" id="MobiDB-lite"/>
    </source>
</evidence>
<comment type="caution">
    <text evidence="3">The sequence shown here is derived from an EMBL/GenBank/DDBJ whole genome shotgun (WGS) entry which is preliminary data.</text>
</comment>
<dbReference type="InterPro" id="IPR011993">
    <property type="entry name" value="PH-like_dom_sf"/>
</dbReference>
<dbReference type="Pfam" id="PF00169">
    <property type="entry name" value="PH"/>
    <property type="match status" value="1"/>
</dbReference>
<dbReference type="PANTHER" id="PTHR12752">
    <property type="entry name" value="PHOSPHOINOSITOL 3-PHOSPHATE-BINDING PROTEIN"/>
    <property type="match status" value="1"/>
</dbReference>
<feature type="domain" description="PH" evidence="2">
    <location>
        <begin position="1"/>
        <end position="101"/>
    </location>
</feature>
<dbReference type="SUPFAM" id="SSF50729">
    <property type="entry name" value="PH domain-like"/>
    <property type="match status" value="1"/>
</dbReference>
<dbReference type="InterPro" id="IPR001849">
    <property type="entry name" value="PH_domain"/>
</dbReference>
<feature type="region of interest" description="Disordered" evidence="1">
    <location>
        <begin position="131"/>
        <end position="175"/>
    </location>
</feature>
<evidence type="ECO:0000313" key="3">
    <source>
        <dbReference type="EMBL" id="KAG8536452.1"/>
    </source>
</evidence>
<evidence type="ECO:0000259" key="2">
    <source>
        <dbReference type="PROSITE" id="PS50003"/>
    </source>
</evidence>
<dbReference type="GO" id="GO:0044331">
    <property type="term" value="P:cell-cell adhesion mediated by cadherin"/>
    <property type="evidence" value="ECO:0007669"/>
    <property type="project" value="TreeGrafter"/>
</dbReference>
<dbReference type="PROSITE" id="PS50003">
    <property type="entry name" value="PH_DOMAIN"/>
    <property type="match status" value="1"/>
</dbReference>
<dbReference type="PANTHER" id="PTHR12752:SF4">
    <property type="entry name" value="PLECKSTRIN HOMOLOGY DOMAIN-CONTAINING FAMILY A MEMBER 7"/>
    <property type="match status" value="1"/>
</dbReference>
<name>A0AAV6YH78_ENGPU</name>
<dbReference type="EMBL" id="WNYA01043364">
    <property type="protein sequence ID" value="KAG8536452.1"/>
    <property type="molecule type" value="Genomic_DNA"/>
</dbReference>
<proteinExistence type="predicted"/>
<dbReference type="GO" id="GO:0046931">
    <property type="term" value="P:pore complex assembly"/>
    <property type="evidence" value="ECO:0007669"/>
    <property type="project" value="TreeGrafter"/>
</dbReference>
<dbReference type="GO" id="GO:0005915">
    <property type="term" value="C:zonula adherens"/>
    <property type="evidence" value="ECO:0007669"/>
    <property type="project" value="TreeGrafter"/>
</dbReference>
<evidence type="ECO:0000313" key="4">
    <source>
        <dbReference type="Proteomes" id="UP000824782"/>
    </source>
</evidence>
<organism evidence="3 4">
    <name type="scientific">Engystomops pustulosus</name>
    <name type="common">Tungara frog</name>
    <name type="synonym">Physalaemus pustulosus</name>
    <dbReference type="NCBI Taxonomy" id="76066"/>
    <lineage>
        <taxon>Eukaryota</taxon>
        <taxon>Metazoa</taxon>
        <taxon>Chordata</taxon>
        <taxon>Craniata</taxon>
        <taxon>Vertebrata</taxon>
        <taxon>Euteleostomi</taxon>
        <taxon>Amphibia</taxon>
        <taxon>Batrachia</taxon>
        <taxon>Anura</taxon>
        <taxon>Neobatrachia</taxon>
        <taxon>Hyloidea</taxon>
        <taxon>Leptodactylidae</taxon>
        <taxon>Leiuperinae</taxon>
        <taxon>Engystomops</taxon>
    </lineage>
</organism>
<feature type="non-terminal residue" evidence="3">
    <location>
        <position position="175"/>
    </location>
</feature>
<keyword evidence="4" id="KW-1185">Reference proteome</keyword>
<dbReference type="Proteomes" id="UP000824782">
    <property type="component" value="Unassembled WGS sequence"/>
</dbReference>
<dbReference type="GO" id="GO:0090136">
    <property type="term" value="P:epithelial cell-cell adhesion"/>
    <property type="evidence" value="ECO:0007669"/>
    <property type="project" value="TreeGrafter"/>
</dbReference>
<accession>A0AAV6YH78</accession>
<reference evidence="3" key="1">
    <citation type="thesis" date="2020" institute="ProQuest LLC" country="789 East Eisenhower Parkway, Ann Arbor, MI, USA">
        <title>Comparative Genomics and Chromosome Evolution.</title>
        <authorList>
            <person name="Mudd A.B."/>
        </authorList>
    </citation>
    <scope>NUCLEOTIDE SEQUENCE</scope>
    <source>
        <strain evidence="3">237g6f4</strain>
        <tissue evidence="3">Blood</tissue>
    </source>
</reference>